<dbReference type="PROSITE" id="PS50103">
    <property type="entry name" value="ZF_C3H1"/>
    <property type="match status" value="1"/>
</dbReference>
<evidence type="ECO:0000256" key="2">
    <source>
        <dbReference type="ARBA" id="ARBA00022771"/>
    </source>
</evidence>
<evidence type="ECO:0000256" key="3">
    <source>
        <dbReference type="ARBA" id="ARBA00022833"/>
    </source>
</evidence>
<dbReference type="InterPro" id="IPR011053">
    <property type="entry name" value="Single_hybrid_motif"/>
</dbReference>
<keyword evidence="1 4" id="KW-0479">Metal-binding</keyword>
<dbReference type="SUPFAM" id="SSF51230">
    <property type="entry name" value="Single hybrid motif"/>
    <property type="match status" value="1"/>
</dbReference>
<gene>
    <name evidence="6" type="ORF">ASTO00021_LOCUS8805</name>
</gene>
<feature type="domain" description="C3H1-type" evidence="5">
    <location>
        <begin position="13"/>
        <end position="41"/>
    </location>
</feature>
<evidence type="ECO:0000259" key="5">
    <source>
        <dbReference type="PROSITE" id="PS50103"/>
    </source>
</evidence>
<dbReference type="AlphaFoldDB" id="A0A7S3LR36"/>
<name>A0A7S3LR36_9STRA</name>
<dbReference type="Gene3D" id="4.10.1000.10">
    <property type="entry name" value="Zinc finger, CCCH-type"/>
    <property type="match status" value="1"/>
</dbReference>
<keyword evidence="2 4" id="KW-0863">Zinc-finger</keyword>
<dbReference type="InterPro" id="IPR039169">
    <property type="entry name" value="Abitram"/>
</dbReference>
<dbReference type="SMART" id="SM00356">
    <property type="entry name" value="ZnF_C3H1"/>
    <property type="match status" value="1"/>
</dbReference>
<evidence type="ECO:0000256" key="4">
    <source>
        <dbReference type="PROSITE-ProRule" id="PRU00723"/>
    </source>
</evidence>
<feature type="zinc finger region" description="C3H1-type" evidence="4">
    <location>
        <begin position="13"/>
        <end position="41"/>
    </location>
</feature>
<dbReference type="GO" id="GO:0008270">
    <property type="term" value="F:zinc ion binding"/>
    <property type="evidence" value="ECO:0007669"/>
    <property type="project" value="UniProtKB-KW"/>
</dbReference>
<evidence type="ECO:0000313" key="6">
    <source>
        <dbReference type="EMBL" id="CAE0438568.1"/>
    </source>
</evidence>
<dbReference type="PANTHER" id="PTHR13651">
    <property type="entry name" value="PROTEIN ABITRAM"/>
    <property type="match status" value="1"/>
</dbReference>
<dbReference type="SUPFAM" id="SSF90229">
    <property type="entry name" value="CCCH zinc finger"/>
    <property type="match status" value="1"/>
</dbReference>
<organism evidence="6">
    <name type="scientific">Aplanochytrium stocchinoi</name>
    <dbReference type="NCBI Taxonomy" id="215587"/>
    <lineage>
        <taxon>Eukaryota</taxon>
        <taxon>Sar</taxon>
        <taxon>Stramenopiles</taxon>
        <taxon>Bigyra</taxon>
        <taxon>Labyrinthulomycetes</taxon>
        <taxon>Thraustochytrida</taxon>
        <taxon>Thraustochytriidae</taxon>
        <taxon>Aplanochytrium</taxon>
    </lineage>
</organism>
<accession>A0A7S3LR36</accession>
<keyword evidence="3 4" id="KW-0862">Zinc</keyword>
<proteinExistence type="predicted"/>
<evidence type="ECO:0000256" key="1">
    <source>
        <dbReference type="ARBA" id="ARBA00022723"/>
    </source>
</evidence>
<dbReference type="PANTHER" id="PTHR13651:SF0">
    <property type="entry name" value="PROTEIN ABITRAM"/>
    <property type="match status" value="1"/>
</dbReference>
<reference evidence="6" key="1">
    <citation type="submission" date="2021-01" db="EMBL/GenBank/DDBJ databases">
        <authorList>
            <person name="Corre E."/>
            <person name="Pelletier E."/>
            <person name="Niang G."/>
            <person name="Scheremetjew M."/>
            <person name="Finn R."/>
            <person name="Kale V."/>
            <person name="Holt S."/>
            <person name="Cochrane G."/>
            <person name="Meng A."/>
            <person name="Brown T."/>
            <person name="Cohen L."/>
        </authorList>
    </citation>
    <scope>NUCLEOTIDE SEQUENCE</scope>
    <source>
        <strain evidence="6">GSBS06</strain>
    </source>
</reference>
<dbReference type="Pfam" id="PF00642">
    <property type="entry name" value="zf-CCCH"/>
    <property type="match status" value="1"/>
</dbReference>
<dbReference type="EMBL" id="HBIN01011728">
    <property type="protein sequence ID" value="CAE0438568.1"/>
    <property type="molecule type" value="Transcribed_RNA"/>
</dbReference>
<dbReference type="InterPro" id="IPR000571">
    <property type="entry name" value="Znf_CCCH"/>
</dbReference>
<protein>
    <recommendedName>
        <fullName evidence="5">C3H1-type domain-containing protein</fullName>
    </recommendedName>
</protein>
<dbReference type="GO" id="GO:0005634">
    <property type="term" value="C:nucleus"/>
    <property type="evidence" value="ECO:0007669"/>
    <property type="project" value="TreeGrafter"/>
</dbReference>
<sequence>MGRSKYRKYRNQDKGNNVCFSFRKEGTCAYGDECKFKHVREDIISENLVSEALGVSGSYFPQEHGGEEIFRPRPPEERYFEQLFVTTDKNKDDDYEDVFVHMHSNGICAIGLAPGHGALNKKKRKVTKIDFIVNEKNIADFKVSGKRKKGGIWFVASHPLCTIECDDGSKYLVKASIRCKLYEVNLTLLDCPENIYTSSGHLVVVAPKKEEISEMRTNLVGKSEYEKLRLDL</sequence>
<dbReference type="InterPro" id="IPR036855">
    <property type="entry name" value="Znf_CCCH_sf"/>
</dbReference>